<evidence type="ECO:0000256" key="2">
    <source>
        <dbReference type="ARBA" id="ARBA00022723"/>
    </source>
</evidence>
<keyword evidence="8" id="KW-1185">Reference proteome</keyword>
<dbReference type="Proteomes" id="UP000323386">
    <property type="component" value="Unassembled WGS sequence"/>
</dbReference>
<feature type="domain" description="Succinylglutamate desuccinylase/Aspartoacylase catalytic" evidence="6">
    <location>
        <begin position="83"/>
        <end position="275"/>
    </location>
</feature>
<dbReference type="PIRSF" id="PIRSF039012">
    <property type="entry name" value="ASP"/>
    <property type="match status" value="1"/>
</dbReference>
<keyword evidence="3" id="KW-0378">Hydrolase</keyword>
<sequence>MLPSTVLSALLPLAATLLPSALAKTVYTGDRVNGQAVISSLDTKDLDSSKVHRFYLRAGSLNSGHPLYVPVWVARGAGAVEDGKTFWVSTVVHGDELNGVRVAQLLLGDLEKAVENGSLNGTVIGVPGVNILGMSRNSRYVPSSSSGGLEDPNRLFPGVNASSGGSFVEDFIYNVWFGLTANGTQVDVAVDMHTQSTGGDTPMWGYADWRVPEIKKLSELAAVDLLKVDPGEPGSLETTFVEHGVPAITLEISNAKVWQKKYIKRSHEFLLRALDAWGILPLEEGSEAQTNYDPSRTYNGDTFVAHQTSQAGWWDAYVQPEDDVEAGQVLGKLYNTWGDELETIRAKASGKVHTVSADPAREAGSELVRLIRNGTAPKS</sequence>
<keyword evidence="5" id="KW-0732">Signal</keyword>
<evidence type="ECO:0000313" key="8">
    <source>
        <dbReference type="Proteomes" id="UP000323386"/>
    </source>
</evidence>
<proteinExistence type="predicted"/>
<keyword evidence="4" id="KW-0862">Zinc</keyword>
<dbReference type="Pfam" id="PF24827">
    <property type="entry name" value="AstE_AspA_cat"/>
    <property type="match status" value="1"/>
</dbReference>
<accession>A0A5C3ERE1</accession>
<gene>
    <name evidence="7" type="ORF">PSFLO_00259</name>
</gene>
<evidence type="ECO:0000256" key="4">
    <source>
        <dbReference type="ARBA" id="ARBA00022833"/>
    </source>
</evidence>
<name>A0A5C3ERE1_9BASI</name>
<evidence type="ECO:0000256" key="3">
    <source>
        <dbReference type="ARBA" id="ARBA00022801"/>
    </source>
</evidence>
<dbReference type="PANTHER" id="PTHR37326">
    <property type="entry name" value="BLL3975 PROTEIN"/>
    <property type="match status" value="1"/>
</dbReference>
<reference evidence="7 8" key="1">
    <citation type="submission" date="2018-03" db="EMBL/GenBank/DDBJ databases">
        <authorList>
            <person name="Guldener U."/>
        </authorList>
    </citation>
    <scope>NUCLEOTIDE SEQUENCE [LARGE SCALE GENOMIC DNA]</scope>
    <source>
        <strain evidence="7 8">DAOM196992</strain>
    </source>
</reference>
<dbReference type="InterPro" id="IPR055438">
    <property type="entry name" value="AstE_AspA_cat"/>
</dbReference>
<feature type="chain" id="PRO_5022862418" description="Succinylglutamate desuccinylase/Aspartoacylase catalytic domain-containing protein" evidence="5">
    <location>
        <begin position="24"/>
        <end position="379"/>
    </location>
</feature>
<feature type="signal peptide" evidence="5">
    <location>
        <begin position="1"/>
        <end position="23"/>
    </location>
</feature>
<evidence type="ECO:0000259" key="6">
    <source>
        <dbReference type="Pfam" id="PF24827"/>
    </source>
</evidence>
<protein>
    <recommendedName>
        <fullName evidence="6">Succinylglutamate desuccinylase/Aspartoacylase catalytic domain-containing protein</fullName>
    </recommendedName>
</protein>
<evidence type="ECO:0000256" key="5">
    <source>
        <dbReference type="SAM" id="SignalP"/>
    </source>
</evidence>
<dbReference type="InterPro" id="IPR043795">
    <property type="entry name" value="N-alpha-Ac-DABA-like"/>
</dbReference>
<organism evidence="7 8">
    <name type="scientific">Pseudozyma flocculosa</name>
    <dbReference type="NCBI Taxonomy" id="84751"/>
    <lineage>
        <taxon>Eukaryota</taxon>
        <taxon>Fungi</taxon>
        <taxon>Dikarya</taxon>
        <taxon>Basidiomycota</taxon>
        <taxon>Ustilaginomycotina</taxon>
        <taxon>Ustilaginomycetes</taxon>
        <taxon>Ustilaginales</taxon>
        <taxon>Ustilaginaceae</taxon>
        <taxon>Pseudozyma</taxon>
    </lineage>
</organism>
<dbReference type="Gene3D" id="3.40.630.10">
    <property type="entry name" value="Zn peptidases"/>
    <property type="match status" value="1"/>
</dbReference>
<evidence type="ECO:0000256" key="1">
    <source>
        <dbReference type="ARBA" id="ARBA00001947"/>
    </source>
</evidence>
<comment type="cofactor">
    <cofactor evidence="1">
        <name>Zn(2+)</name>
        <dbReference type="ChEBI" id="CHEBI:29105"/>
    </cofactor>
</comment>
<dbReference type="InterPro" id="IPR053138">
    <property type="entry name" value="N-alpha-Ac-DABA_deacetylase"/>
</dbReference>
<dbReference type="EMBL" id="OOIP01000001">
    <property type="protein sequence ID" value="SPO34788.1"/>
    <property type="molecule type" value="Genomic_DNA"/>
</dbReference>
<keyword evidence="2" id="KW-0479">Metal-binding</keyword>
<dbReference type="GO" id="GO:0046872">
    <property type="term" value="F:metal ion binding"/>
    <property type="evidence" value="ECO:0007669"/>
    <property type="project" value="UniProtKB-KW"/>
</dbReference>
<evidence type="ECO:0000313" key="7">
    <source>
        <dbReference type="EMBL" id="SPO34788.1"/>
    </source>
</evidence>
<dbReference type="OrthoDB" id="5588846at2759"/>
<dbReference type="GO" id="GO:0016811">
    <property type="term" value="F:hydrolase activity, acting on carbon-nitrogen (but not peptide) bonds, in linear amides"/>
    <property type="evidence" value="ECO:0007669"/>
    <property type="project" value="InterPro"/>
</dbReference>
<dbReference type="SUPFAM" id="SSF53187">
    <property type="entry name" value="Zn-dependent exopeptidases"/>
    <property type="match status" value="1"/>
</dbReference>
<dbReference type="CDD" id="cd06251">
    <property type="entry name" value="M14_ASTE_ASPA-like"/>
    <property type="match status" value="1"/>
</dbReference>
<dbReference type="AlphaFoldDB" id="A0A5C3ERE1"/>
<dbReference type="GO" id="GO:0016788">
    <property type="term" value="F:hydrolase activity, acting on ester bonds"/>
    <property type="evidence" value="ECO:0007669"/>
    <property type="project" value="InterPro"/>
</dbReference>
<dbReference type="PANTHER" id="PTHR37326:SF1">
    <property type="entry name" value="BLL3975 PROTEIN"/>
    <property type="match status" value="1"/>
</dbReference>